<feature type="compositionally biased region" description="Basic and acidic residues" evidence="1">
    <location>
        <begin position="124"/>
        <end position="134"/>
    </location>
</feature>
<feature type="region of interest" description="Disordered" evidence="1">
    <location>
        <begin position="106"/>
        <end position="134"/>
    </location>
</feature>
<feature type="compositionally biased region" description="Basic residues" evidence="1">
    <location>
        <begin position="114"/>
        <end position="123"/>
    </location>
</feature>
<dbReference type="EMBL" id="AMQN01012210">
    <property type="status" value="NOT_ANNOTATED_CDS"/>
    <property type="molecule type" value="Genomic_DNA"/>
</dbReference>
<reference evidence="3" key="3">
    <citation type="submission" date="2015-06" db="UniProtKB">
        <authorList>
            <consortium name="EnsemblMetazoa"/>
        </authorList>
    </citation>
    <scope>IDENTIFICATION</scope>
</reference>
<keyword evidence="4" id="KW-1185">Reference proteome</keyword>
<dbReference type="EnsemblMetazoa" id="CapteT217077">
    <property type="protein sequence ID" value="CapteP217077"/>
    <property type="gene ID" value="CapteG217077"/>
</dbReference>
<evidence type="ECO:0000313" key="2">
    <source>
        <dbReference type="EMBL" id="ELT94574.1"/>
    </source>
</evidence>
<reference evidence="4" key="1">
    <citation type="submission" date="2012-12" db="EMBL/GenBank/DDBJ databases">
        <authorList>
            <person name="Hellsten U."/>
            <person name="Grimwood J."/>
            <person name="Chapman J.A."/>
            <person name="Shapiro H."/>
            <person name="Aerts A."/>
            <person name="Otillar R.P."/>
            <person name="Terry A.Y."/>
            <person name="Boore J.L."/>
            <person name="Simakov O."/>
            <person name="Marletaz F."/>
            <person name="Cho S.-J."/>
            <person name="Edsinger-Gonzales E."/>
            <person name="Havlak P."/>
            <person name="Kuo D.-H."/>
            <person name="Larsson T."/>
            <person name="Lv J."/>
            <person name="Arendt D."/>
            <person name="Savage R."/>
            <person name="Osoegawa K."/>
            <person name="de Jong P."/>
            <person name="Lindberg D.R."/>
            <person name="Seaver E.C."/>
            <person name="Weisblat D.A."/>
            <person name="Putnam N.H."/>
            <person name="Grigoriev I.V."/>
            <person name="Rokhsar D.S."/>
        </authorList>
    </citation>
    <scope>NUCLEOTIDE SEQUENCE</scope>
    <source>
        <strain evidence="4">I ESC-2004</strain>
    </source>
</reference>
<dbReference type="OrthoDB" id="6130045at2759"/>
<sequence length="484" mass="54543">MQRMMQVLKKAEDPRPNKSQKAVRVAPLVKEPTALDEEGIKTRTYWEKWAAQAVKGIMEEIHQVEEGLKLKQVLYSGRIGKEPRLTRSVSEESIATEISLLTCSSLHKEQSATGRKKRKKKSPEKKQGPKPDWVKMARERRGYVLNKFIRRDAGMMDVYKGDQASSDVMTSEERALLTKAAYSKGLGGISKSQSTENVLTHVLKPPPQRSSGGSTRRRWRRCESPRLLASDADKKGKANRSHSVSIQNRSLTFLQKKKPGPLPSPFELAPRLPSSCSAHIGSDTLLNSQPDEAVLTKLHATLGVLQRSTGYGDGCHVLSIMPDESGKFTDVDYAHIPRYPQNIRIAPQLSRSIREEVKQRVTRPKRNTVKIKDLRKLDAENPIMQRTQQNMLIFNWLNSLEEEEIGPRRAPSIYDLEEGVAPDLKYYPRIFNELVEGVSSSSMVAHTDATSMRSTQDNLDDELADRYDEEWGSEQPTGIGTIQT</sequence>
<evidence type="ECO:0000313" key="3">
    <source>
        <dbReference type="EnsemblMetazoa" id="CapteP217077"/>
    </source>
</evidence>
<gene>
    <name evidence="2" type="ORF">CAPTEDRAFT_217077</name>
</gene>
<dbReference type="OMA" id="HKPRIIQ"/>
<organism evidence="2">
    <name type="scientific">Capitella teleta</name>
    <name type="common">Polychaete worm</name>
    <dbReference type="NCBI Taxonomy" id="283909"/>
    <lineage>
        <taxon>Eukaryota</taxon>
        <taxon>Metazoa</taxon>
        <taxon>Spiralia</taxon>
        <taxon>Lophotrochozoa</taxon>
        <taxon>Annelida</taxon>
        <taxon>Polychaeta</taxon>
        <taxon>Sedentaria</taxon>
        <taxon>Scolecida</taxon>
        <taxon>Capitellidae</taxon>
        <taxon>Capitella</taxon>
    </lineage>
</organism>
<dbReference type="EMBL" id="KB309375">
    <property type="protein sequence ID" value="ELT94574.1"/>
    <property type="molecule type" value="Genomic_DNA"/>
</dbReference>
<dbReference type="HOGENOM" id="CLU_564131_0_0_1"/>
<feature type="region of interest" description="Disordered" evidence="1">
    <location>
        <begin position="1"/>
        <end position="24"/>
    </location>
</feature>
<dbReference type="Proteomes" id="UP000014760">
    <property type="component" value="Unassembled WGS sequence"/>
</dbReference>
<proteinExistence type="predicted"/>
<feature type="region of interest" description="Disordered" evidence="1">
    <location>
        <begin position="202"/>
        <end position="263"/>
    </location>
</feature>
<feature type="compositionally biased region" description="Polar residues" evidence="1">
    <location>
        <begin position="241"/>
        <end position="253"/>
    </location>
</feature>
<evidence type="ECO:0000313" key="4">
    <source>
        <dbReference type="Proteomes" id="UP000014760"/>
    </source>
</evidence>
<dbReference type="AlphaFoldDB" id="R7TLM7"/>
<reference evidence="2 4" key="2">
    <citation type="journal article" date="2013" name="Nature">
        <title>Insights into bilaterian evolution from three spiralian genomes.</title>
        <authorList>
            <person name="Simakov O."/>
            <person name="Marletaz F."/>
            <person name="Cho S.J."/>
            <person name="Edsinger-Gonzales E."/>
            <person name="Havlak P."/>
            <person name="Hellsten U."/>
            <person name="Kuo D.H."/>
            <person name="Larsson T."/>
            <person name="Lv J."/>
            <person name="Arendt D."/>
            <person name="Savage R."/>
            <person name="Osoegawa K."/>
            <person name="de Jong P."/>
            <person name="Grimwood J."/>
            <person name="Chapman J.A."/>
            <person name="Shapiro H."/>
            <person name="Aerts A."/>
            <person name="Otillar R.P."/>
            <person name="Terry A.Y."/>
            <person name="Boore J.L."/>
            <person name="Grigoriev I.V."/>
            <person name="Lindberg D.R."/>
            <person name="Seaver E.C."/>
            <person name="Weisblat D.A."/>
            <person name="Putnam N.H."/>
            <person name="Rokhsar D.S."/>
        </authorList>
    </citation>
    <scope>NUCLEOTIDE SEQUENCE</scope>
    <source>
        <strain evidence="2 4">I ESC-2004</strain>
    </source>
</reference>
<evidence type="ECO:0000256" key="1">
    <source>
        <dbReference type="SAM" id="MobiDB-lite"/>
    </source>
</evidence>
<accession>R7TLM7</accession>
<protein>
    <submittedName>
        <fullName evidence="2 3">Uncharacterized protein</fullName>
    </submittedName>
</protein>
<name>R7TLM7_CAPTE</name>